<dbReference type="Pfam" id="PF25812">
    <property type="entry name" value="RAD24_helical"/>
    <property type="match status" value="1"/>
</dbReference>
<dbReference type="PANTHER" id="PTHR12172">
    <property type="entry name" value="CELL CYCLE CHECKPOINT PROTEIN RAD17"/>
    <property type="match status" value="1"/>
</dbReference>
<evidence type="ECO:0000256" key="2">
    <source>
        <dbReference type="ARBA" id="ARBA00006168"/>
    </source>
</evidence>
<dbReference type="EMBL" id="MU004230">
    <property type="protein sequence ID" value="KAF2674796.1"/>
    <property type="molecule type" value="Genomic_DNA"/>
</dbReference>
<dbReference type="GO" id="GO:0006281">
    <property type="term" value="P:DNA repair"/>
    <property type="evidence" value="ECO:0007669"/>
    <property type="project" value="InterPro"/>
</dbReference>
<gene>
    <name evidence="10" type="ORF">BT63DRAFT_20799</name>
</gene>
<dbReference type="PANTHER" id="PTHR12172:SF0">
    <property type="entry name" value="CELL CYCLE CHECKPOINT PROTEIN RAD17"/>
    <property type="match status" value="1"/>
</dbReference>
<keyword evidence="7" id="KW-0131">Cell cycle</keyword>
<organism evidence="10 11">
    <name type="scientific">Microthyrium microscopicum</name>
    <dbReference type="NCBI Taxonomy" id="703497"/>
    <lineage>
        <taxon>Eukaryota</taxon>
        <taxon>Fungi</taxon>
        <taxon>Dikarya</taxon>
        <taxon>Ascomycota</taxon>
        <taxon>Pezizomycotina</taxon>
        <taxon>Dothideomycetes</taxon>
        <taxon>Dothideomycetes incertae sedis</taxon>
        <taxon>Microthyriales</taxon>
        <taxon>Microthyriaceae</taxon>
        <taxon>Microthyrium</taxon>
    </lineage>
</organism>
<evidence type="ECO:0000256" key="3">
    <source>
        <dbReference type="ARBA" id="ARBA00022741"/>
    </source>
</evidence>
<evidence type="ECO:0000256" key="5">
    <source>
        <dbReference type="ARBA" id="ARBA00022840"/>
    </source>
</evidence>
<feature type="compositionally biased region" description="Polar residues" evidence="8">
    <location>
        <begin position="162"/>
        <end position="173"/>
    </location>
</feature>
<proteinExistence type="inferred from homology"/>
<feature type="domain" description="Checkpoint protein RAD24-like helical bundle" evidence="9">
    <location>
        <begin position="493"/>
        <end position="625"/>
    </location>
</feature>
<feature type="region of interest" description="Disordered" evidence="8">
    <location>
        <begin position="1"/>
        <end position="111"/>
    </location>
</feature>
<feature type="compositionally biased region" description="Polar residues" evidence="8">
    <location>
        <begin position="798"/>
        <end position="807"/>
    </location>
</feature>
<evidence type="ECO:0000313" key="11">
    <source>
        <dbReference type="Proteomes" id="UP000799302"/>
    </source>
</evidence>
<dbReference type="GO" id="GO:0033314">
    <property type="term" value="P:mitotic DNA replication checkpoint signaling"/>
    <property type="evidence" value="ECO:0007669"/>
    <property type="project" value="TreeGrafter"/>
</dbReference>
<dbReference type="GO" id="GO:0003682">
    <property type="term" value="F:chromatin binding"/>
    <property type="evidence" value="ECO:0007669"/>
    <property type="project" value="TreeGrafter"/>
</dbReference>
<keyword evidence="11" id="KW-1185">Reference proteome</keyword>
<evidence type="ECO:0000259" key="9">
    <source>
        <dbReference type="Pfam" id="PF25812"/>
    </source>
</evidence>
<dbReference type="InterPro" id="IPR004582">
    <property type="entry name" value="Checkpoint_prot_Rad17_Rad24"/>
</dbReference>
<evidence type="ECO:0000256" key="1">
    <source>
        <dbReference type="ARBA" id="ARBA00004123"/>
    </source>
</evidence>
<dbReference type="InterPro" id="IPR027417">
    <property type="entry name" value="P-loop_NTPase"/>
</dbReference>
<dbReference type="GO" id="GO:0003689">
    <property type="term" value="F:DNA clamp loader activity"/>
    <property type="evidence" value="ECO:0007669"/>
    <property type="project" value="TreeGrafter"/>
</dbReference>
<dbReference type="GO" id="GO:0005524">
    <property type="term" value="F:ATP binding"/>
    <property type="evidence" value="ECO:0007669"/>
    <property type="project" value="UniProtKB-KW"/>
</dbReference>
<dbReference type="OrthoDB" id="10265971at2759"/>
<dbReference type="SUPFAM" id="SSF52540">
    <property type="entry name" value="P-loop containing nucleoside triphosphate hydrolases"/>
    <property type="match status" value="1"/>
</dbReference>
<name>A0A6A6USR5_9PEZI</name>
<dbReference type="Proteomes" id="UP000799302">
    <property type="component" value="Unassembled WGS sequence"/>
</dbReference>
<dbReference type="Pfam" id="PF03215">
    <property type="entry name" value="Rad17"/>
    <property type="match status" value="1"/>
</dbReference>
<accession>A0A6A6USR5</accession>
<feature type="compositionally biased region" description="Pro residues" evidence="8">
    <location>
        <begin position="516"/>
        <end position="527"/>
    </location>
</feature>
<dbReference type="GO" id="GO:0005634">
    <property type="term" value="C:nucleus"/>
    <property type="evidence" value="ECO:0007669"/>
    <property type="project" value="UniProtKB-SubCell"/>
</dbReference>
<evidence type="ECO:0000256" key="6">
    <source>
        <dbReference type="ARBA" id="ARBA00023242"/>
    </source>
</evidence>
<feature type="region of interest" description="Disordered" evidence="8">
    <location>
        <begin position="146"/>
        <end position="195"/>
    </location>
</feature>
<comment type="subcellular location">
    <subcellularLocation>
        <location evidence="1">Nucleus</location>
    </subcellularLocation>
</comment>
<keyword evidence="4" id="KW-0227">DNA damage</keyword>
<dbReference type="Gene3D" id="3.40.50.300">
    <property type="entry name" value="P-loop containing nucleotide triphosphate hydrolases"/>
    <property type="match status" value="1"/>
</dbReference>
<evidence type="ECO:0000256" key="8">
    <source>
        <dbReference type="SAM" id="MobiDB-lite"/>
    </source>
</evidence>
<protein>
    <recommendedName>
        <fullName evidence="9">Checkpoint protein RAD24-like helical bundle domain-containing protein</fullName>
    </recommendedName>
</protein>
<keyword evidence="6" id="KW-0539">Nucleus</keyword>
<feature type="compositionally biased region" description="Polar residues" evidence="8">
    <location>
        <begin position="39"/>
        <end position="54"/>
    </location>
</feature>
<reference evidence="10" key="1">
    <citation type="journal article" date="2020" name="Stud. Mycol.">
        <title>101 Dothideomycetes genomes: a test case for predicting lifestyles and emergence of pathogens.</title>
        <authorList>
            <person name="Haridas S."/>
            <person name="Albert R."/>
            <person name="Binder M."/>
            <person name="Bloem J."/>
            <person name="Labutti K."/>
            <person name="Salamov A."/>
            <person name="Andreopoulos B."/>
            <person name="Baker S."/>
            <person name="Barry K."/>
            <person name="Bills G."/>
            <person name="Bluhm B."/>
            <person name="Cannon C."/>
            <person name="Castanera R."/>
            <person name="Culley D."/>
            <person name="Daum C."/>
            <person name="Ezra D."/>
            <person name="Gonzalez J."/>
            <person name="Henrissat B."/>
            <person name="Kuo A."/>
            <person name="Liang C."/>
            <person name="Lipzen A."/>
            <person name="Lutzoni F."/>
            <person name="Magnuson J."/>
            <person name="Mondo S."/>
            <person name="Nolan M."/>
            <person name="Ohm R."/>
            <person name="Pangilinan J."/>
            <person name="Park H.-J."/>
            <person name="Ramirez L."/>
            <person name="Alfaro M."/>
            <person name="Sun H."/>
            <person name="Tritt A."/>
            <person name="Yoshinaga Y."/>
            <person name="Zwiers L.-H."/>
            <person name="Turgeon B."/>
            <person name="Goodwin S."/>
            <person name="Spatafora J."/>
            <person name="Crous P."/>
            <person name="Grigoriev I."/>
        </authorList>
    </citation>
    <scope>NUCLEOTIDE SEQUENCE</scope>
    <source>
        <strain evidence="10">CBS 115976</strain>
    </source>
</reference>
<dbReference type="InterPro" id="IPR057927">
    <property type="entry name" value="RAD24-like_helical"/>
</dbReference>
<evidence type="ECO:0000313" key="10">
    <source>
        <dbReference type="EMBL" id="KAF2674796.1"/>
    </source>
</evidence>
<dbReference type="AlphaFoldDB" id="A0A6A6USR5"/>
<sequence>MARRKRAVVESDEENKGPSSPETPKGSIQAAFARAALNKSGTTGAESPTKSTKASLPVRRAVPTRKAKPPQPRSNTNSPASKNKTIHSFFNNATQRQSLKRSVSPDKGSVQGIDLEDDLIVDSSDEDGNVSSFAYSIASVKRRKITPVNGDSNGRPPASQKFLPSQAGSNGPGSQPFGAPQAIAKQEKRPWTEQYGPVDLDEVAVHKRKVQDVRDWLTRTISGKGRERLLILKGGAGTGKTTTIKLLAQKLGLKLTEWRNPDSTDPGMSLASQFEEFVGRTSLFGSLELFGPGQVKIAETTHGGHAILVEEFPNTYSQSSSAVQGFRKAVLHFLAAATPSTDDFFAQKSNQAPVVPVIMIISESLLTTSTAAADSFTAHRLLGSEIINHVGTTLIEFNRIAPTFMSKALDLILKKEARRSGRRFAPGQAVLQHISEAGDIRSAVSALEFFCLHKGGEADWSGKIQFTKGKKGAAAGELTSMEKQSLEMITQRENTLGIFHAVGKVVYNKRELPPATDTPPPQPPPWLPQYQRPKASEIDVEGLLNELGTDIHIFILALHENYALSCSGLTDEDTLDTVNGCLDSLSDSDLLCPDRFATNQSRYTFQGTTTDALRQDEISFNASVRGILFNLPHPVKRSTPPPEYVAGRGKTGRGTSAFQMLYPTSLRLWRKKEQIEELVDLFNDKYRNGLFEDELRARNRSKQALGSVTTWQKNSKFPGALGSQTAASTSETETSLVARGATKGELLLERLPYVHFIEKRRATASKTSLLKQLEKVVSFGGITAIMANDEEEEEVDTAGQSTEQWSTDKPVDGSPVKRKNVGILAKGSESVQKEIEGLVLSDDDIVDDE</sequence>
<keyword evidence="3" id="KW-0547">Nucleotide-binding</keyword>
<feature type="region of interest" description="Disordered" evidence="8">
    <location>
        <begin position="790"/>
        <end position="817"/>
    </location>
</feature>
<feature type="region of interest" description="Disordered" evidence="8">
    <location>
        <begin position="511"/>
        <end position="530"/>
    </location>
</feature>
<dbReference type="GO" id="GO:0000077">
    <property type="term" value="P:DNA damage checkpoint signaling"/>
    <property type="evidence" value="ECO:0007669"/>
    <property type="project" value="TreeGrafter"/>
</dbReference>
<comment type="similarity">
    <text evidence="2">Belongs to the rad17/RAD24 family.</text>
</comment>
<evidence type="ECO:0000256" key="7">
    <source>
        <dbReference type="ARBA" id="ARBA00023306"/>
    </source>
</evidence>
<feature type="compositionally biased region" description="Polar residues" evidence="8">
    <location>
        <begin position="73"/>
        <end position="101"/>
    </location>
</feature>
<keyword evidence="5" id="KW-0067">ATP-binding</keyword>
<evidence type="ECO:0000256" key="4">
    <source>
        <dbReference type="ARBA" id="ARBA00022763"/>
    </source>
</evidence>